<feature type="domain" description="DNA helicase Pif1-like 2B" evidence="3">
    <location>
        <begin position="557"/>
        <end position="589"/>
    </location>
</feature>
<gene>
    <name evidence="4" type="ORF">ANCCEY_08909</name>
</gene>
<accession>A0A0D6LWK8</accession>
<dbReference type="InterPro" id="IPR025476">
    <property type="entry name" value="Helitron_helicase-like"/>
</dbReference>
<dbReference type="AlphaFoldDB" id="A0A0D6LWK8"/>
<evidence type="ECO:0000313" key="4">
    <source>
        <dbReference type="EMBL" id="EPB72012.1"/>
    </source>
</evidence>
<dbReference type="InterPro" id="IPR049163">
    <property type="entry name" value="Pif1-like_2B_dom"/>
</dbReference>
<dbReference type="Pfam" id="PF14214">
    <property type="entry name" value="Helitron_like_N"/>
    <property type="match status" value="1"/>
</dbReference>
<feature type="domain" description="Helitron helicase-like" evidence="2">
    <location>
        <begin position="128"/>
        <end position="295"/>
    </location>
</feature>
<dbReference type="Pfam" id="PF21530">
    <property type="entry name" value="Pif1_2B_dom"/>
    <property type="match status" value="1"/>
</dbReference>
<sequence>MPKNGELDNEIRVYPTGRGGVIPHRCYDIDAFSFPLLFPGAEHFPEQKLLREVSSSKSEDTISDEKHGSPPHKGTVGMIKGNDHEEYDCSIPPDKEEPDERNDASTLEKSRKRMSISQKEHSLFITACRGNIPNNKLLDMGKLFAQNATHLLARIEADRISAIVHNWTEIRSATASAMYNYMDQRLREKGVVLGRLVTLPTYVGSRNWCRKQYSVGMTVAQRLGKPDLFITFTSNSEWSEILENLPTGMDSWLTEPLLCVRVFELKLKQFLKELTVDETFGPLEAYQLSIEFQKKRNKFTEVNGVDSCIAAAIPELRKPGEPDYEEKYGLFENVKKFMDHGPCANRNDLEPRKKDPRFRQKHYPKPYRETTDITEDGYLLYRRPDDGRFIAIGRKKTTLATNRDIDPFNAYLTTRFGCHVEVEVYQRVETGEEYENSARHRKVFRIFKSWLRLVADGAIQVGPSSIALPDSMVLPSEEAAIEWIYTPAVLSDMSKLREVALLGIRNNEVLNINEVILSELGGETISARGIDEAVREDDGIDGMPYENEEYFHREPPQGMPPYLLELKVGCIIMLLRNMDVANQLRNGTRSAAALHHR</sequence>
<dbReference type="Proteomes" id="UP000054495">
    <property type="component" value="Unassembled WGS sequence"/>
</dbReference>
<dbReference type="EMBL" id="KE125074">
    <property type="protein sequence ID" value="EPB72012.1"/>
    <property type="molecule type" value="Genomic_DNA"/>
</dbReference>
<keyword evidence="5" id="KW-1185">Reference proteome</keyword>
<dbReference type="PANTHER" id="PTHR10492:SF57">
    <property type="entry name" value="ATP-DEPENDENT DNA HELICASE"/>
    <property type="match status" value="1"/>
</dbReference>
<name>A0A0D6LWK8_9BILA</name>
<organism evidence="4 5">
    <name type="scientific">Ancylostoma ceylanicum</name>
    <dbReference type="NCBI Taxonomy" id="53326"/>
    <lineage>
        <taxon>Eukaryota</taxon>
        <taxon>Metazoa</taxon>
        <taxon>Ecdysozoa</taxon>
        <taxon>Nematoda</taxon>
        <taxon>Chromadorea</taxon>
        <taxon>Rhabditida</taxon>
        <taxon>Rhabditina</taxon>
        <taxon>Rhabditomorpha</taxon>
        <taxon>Strongyloidea</taxon>
        <taxon>Ancylostomatidae</taxon>
        <taxon>Ancylostomatinae</taxon>
        <taxon>Ancylostoma</taxon>
    </lineage>
</organism>
<evidence type="ECO:0000256" key="1">
    <source>
        <dbReference type="SAM" id="MobiDB-lite"/>
    </source>
</evidence>
<evidence type="ECO:0000313" key="5">
    <source>
        <dbReference type="Proteomes" id="UP000054495"/>
    </source>
</evidence>
<proteinExistence type="predicted"/>
<evidence type="ECO:0000259" key="2">
    <source>
        <dbReference type="Pfam" id="PF14214"/>
    </source>
</evidence>
<protein>
    <submittedName>
        <fullName evidence="4">Uncharacterized protein</fullName>
    </submittedName>
</protein>
<feature type="compositionally biased region" description="Basic and acidic residues" evidence="1">
    <location>
        <begin position="57"/>
        <end position="68"/>
    </location>
</feature>
<reference evidence="4 5" key="1">
    <citation type="submission" date="2013-05" db="EMBL/GenBank/DDBJ databases">
        <title>Draft genome of the parasitic nematode Anyclostoma ceylanicum.</title>
        <authorList>
            <person name="Mitreva M."/>
        </authorList>
    </citation>
    <scope>NUCLEOTIDE SEQUENCE [LARGE SCALE GENOMIC DNA]</scope>
</reference>
<dbReference type="PANTHER" id="PTHR10492">
    <property type="match status" value="1"/>
</dbReference>
<feature type="region of interest" description="Disordered" evidence="1">
    <location>
        <begin position="51"/>
        <end position="115"/>
    </location>
</feature>
<evidence type="ECO:0000259" key="3">
    <source>
        <dbReference type="Pfam" id="PF21530"/>
    </source>
</evidence>